<evidence type="ECO:0000313" key="2">
    <source>
        <dbReference type="EMBL" id="WAR12131.1"/>
    </source>
</evidence>
<feature type="transmembrane region" description="Helical" evidence="1">
    <location>
        <begin position="91"/>
        <end position="119"/>
    </location>
</feature>
<keyword evidence="1" id="KW-0472">Membrane</keyword>
<keyword evidence="3" id="KW-1185">Reference proteome</keyword>
<evidence type="ECO:0000256" key="1">
    <source>
        <dbReference type="SAM" id="Phobius"/>
    </source>
</evidence>
<evidence type="ECO:0000313" key="3">
    <source>
        <dbReference type="Proteomes" id="UP001164746"/>
    </source>
</evidence>
<name>A0ABY7EY97_MYAAR</name>
<keyword evidence="1" id="KW-1133">Transmembrane helix</keyword>
<proteinExistence type="predicted"/>
<gene>
    <name evidence="2" type="ORF">MAR_026311</name>
</gene>
<organism evidence="2 3">
    <name type="scientific">Mya arenaria</name>
    <name type="common">Soft-shell clam</name>
    <dbReference type="NCBI Taxonomy" id="6604"/>
    <lineage>
        <taxon>Eukaryota</taxon>
        <taxon>Metazoa</taxon>
        <taxon>Spiralia</taxon>
        <taxon>Lophotrochozoa</taxon>
        <taxon>Mollusca</taxon>
        <taxon>Bivalvia</taxon>
        <taxon>Autobranchia</taxon>
        <taxon>Heteroconchia</taxon>
        <taxon>Euheterodonta</taxon>
        <taxon>Imparidentia</taxon>
        <taxon>Neoheterodontei</taxon>
        <taxon>Myida</taxon>
        <taxon>Myoidea</taxon>
        <taxon>Myidae</taxon>
        <taxon>Mya</taxon>
    </lineage>
</organism>
<dbReference type="Proteomes" id="UP001164746">
    <property type="component" value="Chromosome 8"/>
</dbReference>
<dbReference type="EMBL" id="CP111019">
    <property type="protein sequence ID" value="WAR12131.1"/>
    <property type="molecule type" value="Genomic_DNA"/>
</dbReference>
<sequence>MLDHGCDNFGYSMAFGGVASHCFRLFFNRETLANGPPWSQTLYVMLYVLIVGLMFYPMFACLSTNWRFLGATMGLGYSTMCYTNLPGETIATQLPVLICLIGLSLRFLFIMFGIIILLASYQLRQLGKLLIPANQTANGTDEESIYQLKLFFTTTNGSKYE</sequence>
<keyword evidence="1" id="KW-0812">Transmembrane</keyword>
<feature type="transmembrane region" description="Helical" evidence="1">
    <location>
        <begin position="41"/>
        <end position="59"/>
    </location>
</feature>
<protein>
    <submittedName>
        <fullName evidence="2">Uncharacterized protein</fullName>
    </submittedName>
</protein>
<reference evidence="2" key="1">
    <citation type="submission" date="2022-11" db="EMBL/GenBank/DDBJ databases">
        <title>Centuries of genome instability and evolution in soft-shell clam transmissible cancer (bioRxiv).</title>
        <authorList>
            <person name="Hart S.F.M."/>
            <person name="Yonemitsu M.A."/>
            <person name="Giersch R.M."/>
            <person name="Beal B.F."/>
            <person name="Arriagada G."/>
            <person name="Davis B.W."/>
            <person name="Ostrander E.A."/>
            <person name="Goff S.P."/>
            <person name="Metzger M.J."/>
        </authorList>
    </citation>
    <scope>NUCLEOTIDE SEQUENCE</scope>
    <source>
        <strain evidence="2">MELC-2E11</strain>
        <tissue evidence="2">Siphon/mantle</tissue>
    </source>
</reference>
<accession>A0ABY7EY97</accession>